<dbReference type="EC" id="2.7.13.3" evidence="3"/>
<evidence type="ECO:0000256" key="3">
    <source>
        <dbReference type="ARBA" id="ARBA00012438"/>
    </source>
</evidence>
<accession>A0A343JAN1</accession>
<dbReference type="InterPro" id="IPR003661">
    <property type="entry name" value="HisK_dim/P_dom"/>
</dbReference>
<dbReference type="AlphaFoldDB" id="A0A343JAN1"/>
<feature type="coiled-coil region" evidence="8">
    <location>
        <begin position="247"/>
        <end position="274"/>
    </location>
</feature>
<dbReference type="Gene3D" id="6.10.340.10">
    <property type="match status" value="1"/>
</dbReference>
<comment type="subcellular location">
    <subcellularLocation>
        <location evidence="2">Membrane</location>
    </subcellularLocation>
</comment>
<dbReference type="GO" id="GO:0004721">
    <property type="term" value="F:phosphoprotein phosphatase activity"/>
    <property type="evidence" value="ECO:0007669"/>
    <property type="project" value="TreeGrafter"/>
</dbReference>
<evidence type="ECO:0000256" key="9">
    <source>
        <dbReference type="SAM" id="Phobius"/>
    </source>
</evidence>
<dbReference type="Pfam" id="PF02518">
    <property type="entry name" value="HATPase_c"/>
    <property type="match status" value="1"/>
</dbReference>
<evidence type="ECO:0000256" key="7">
    <source>
        <dbReference type="ARBA" id="ARBA00023012"/>
    </source>
</evidence>
<evidence type="ECO:0000313" key="13">
    <source>
        <dbReference type="Proteomes" id="UP000264883"/>
    </source>
</evidence>
<comment type="catalytic activity">
    <reaction evidence="1">
        <text>ATP + protein L-histidine = ADP + protein N-phospho-L-histidine.</text>
        <dbReference type="EC" id="2.7.13.3"/>
    </reaction>
</comment>
<dbReference type="Pfam" id="PF00672">
    <property type="entry name" value="HAMP"/>
    <property type="match status" value="1"/>
</dbReference>
<dbReference type="InterPro" id="IPR050351">
    <property type="entry name" value="BphY/WalK/GraS-like"/>
</dbReference>
<dbReference type="GO" id="GO:0005886">
    <property type="term" value="C:plasma membrane"/>
    <property type="evidence" value="ECO:0007669"/>
    <property type="project" value="TreeGrafter"/>
</dbReference>
<evidence type="ECO:0000256" key="8">
    <source>
        <dbReference type="SAM" id="Coils"/>
    </source>
</evidence>
<keyword evidence="9" id="KW-1133">Transmembrane helix</keyword>
<dbReference type="InterPro" id="IPR003660">
    <property type="entry name" value="HAMP_dom"/>
</dbReference>
<keyword evidence="4" id="KW-0597">Phosphoprotein</keyword>
<dbReference type="SMART" id="SM00388">
    <property type="entry name" value="HisKA"/>
    <property type="match status" value="1"/>
</dbReference>
<dbReference type="Gene3D" id="1.10.287.130">
    <property type="match status" value="1"/>
</dbReference>
<dbReference type="InterPro" id="IPR036890">
    <property type="entry name" value="HATPase_C_sf"/>
</dbReference>
<dbReference type="CDD" id="cd00082">
    <property type="entry name" value="HisKA"/>
    <property type="match status" value="1"/>
</dbReference>
<evidence type="ECO:0000259" key="10">
    <source>
        <dbReference type="PROSITE" id="PS50109"/>
    </source>
</evidence>
<evidence type="ECO:0000259" key="11">
    <source>
        <dbReference type="PROSITE" id="PS50885"/>
    </source>
</evidence>
<protein>
    <recommendedName>
        <fullName evidence="3">histidine kinase</fullName>
        <ecNumber evidence="3">2.7.13.3</ecNumber>
    </recommendedName>
</protein>
<dbReference type="Proteomes" id="UP000264883">
    <property type="component" value="Chromosome"/>
</dbReference>
<evidence type="ECO:0000256" key="5">
    <source>
        <dbReference type="ARBA" id="ARBA00022679"/>
    </source>
</evidence>
<keyword evidence="9" id="KW-0812">Transmembrane</keyword>
<dbReference type="CDD" id="cd06225">
    <property type="entry name" value="HAMP"/>
    <property type="match status" value="1"/>
</dbReference>
<dbReference type="SMART" id="SM00387">
    <property type="entry name" value="HATPase_c"/>
    <property type="match status" value="1"/>
</dbReference>
<dbReference type="SMART" id="SM00304">
    <property type="entry name" value="HAMP"/>
    <property type="match status" value="1"/>
</dbReference>
<dbReference type="InterPro" id="IPR036097">
    <property type="entry name" value="HisK_dim/P_sf"/>
</dbReference>
<evidence type="ECO:0000256" key="6">
    <source>
        <dbReference type="ARBA" id="ARBA00022777"/>
    </source>
</evidence>
<dbReference type="PROSITE" id="PS50109">
    <property type="entry name" value="HIS_KIN"/>
    <property type="match status" value="1"/>
</dbReference>
<dbReference type="SUPFAM" id="SSF55874">
    <property type="entry name" value="ATPase domain of HSP90 chaperone/DNA topoisomerase II/histidine kinase"/>
    <property type="match status" value="1"/>
</dbReference>
<dbReference type="InterPro" id="IPR003594">
    <property type="entry name" value="HATPase_dom"/>
</dbReference>
<keyword evidence="9" id="KW-0472">Membrane</keyword>
<organism evidence="12 13">
    <name type="scientific">Clostridium isatidis</name>
    <dbReference type="NCBI Taxonomy" id="182773"/>
    <lineage>
        <taxon>Bacteria</taxon>
        <taxon>Bacillati</taxon>
        <taxon>Bacillota</taxon>
        <taxon>Clostridia</taxon>
        <taxon>Eubacteriales</taxon>
        <taxon>Clostridiaceae</taxon>
        <taxon>Clostridium</taxon>
    </lineage>
</organism>
<proteinExistence type="predicted"/>
<dbReference type="PRINTS" id="PR00344">
    <property type="entry name" value="BCTRLSENSOR"/>
</dbReference>
<keyword evidence="8" id="KW-0175">Coiled coil</keyword>
<dbReference type="Gene3D" id="3.30.565.10">
    <property type="entry name" value="Histidine kinase-like ATPase, C-terminal domain"/>
    <property type="match status" value="1"/>
</dbReference>
<dbReference type="FunFam" id="1.10.287.130:FF:000001">
    <property type="entry name" value="Two-component sensor histidine kinase"/>
    <property type="match status" value="1"/>
</dbReference>
<dbReference type="GO" id="GO:0000155">
    <property type="term" value="F:phosphorelay sensor kinase activity"/>
    <property type="evidence" value="ECO:0007669"/>
    <property type="project" value="InterPro"/>
</dbReference>
<evidence type="ECO:0000313" key="12">
    <source>
        <dbReference type="EMBL" id="ASW42589.1"/>
    </source>
</evidence>
<dbReference type="SUPFAM" id="SSF47384">
    <property type="entry name" value="Homodimeric domain of signal transducing histidine kinase"/>
    <property type="match status" value="1"/>
</dbReference>
<dbReference type="PANTHER" id="PTHR45453">
    <property type="entry name" value="PHOSPHATE REGULON SENSOR PROTEIN PHOR"/>
    <property type="match status" value="1"/>
</dbReference>
<dbReference type="PANTHER" id="PTHR45453:SF3">
    <property type="entry name" value="HISTIDINE KINASE"/>
    <property type="match status" value="1"/>
</dbReference>
<dbReference type="EMBL" id="CP016786">
    <property type="protein sequence ID" value="ASW42589.1"/>
    <property type="molecule type" value="Genomic_DNA"/>
</dbReference>
<evidence type="ECO:0000256" key="1">
    <source>
        <dbReference type="ARBA" id="ARBA00000085"/>
    </source>
</evidence>
<dbReference type="SUPFAM" id="SSF158472">
    <property type="entry name" value="HAMP domain-like"/>
    <property type="match status" value="1"/>
</dbReference>
<evidence type="ECO:0000256" key="4">
    <source>
        <dbReference type="ARBA" id="ARBA00022553"/>
    </source>
</evidence>
<dbReference type="PROSITE" id="PS50885">
    <property type="entry name" value="HAMP"/>
    <property type="match status" value="1"/>
</dbReference>
<dbReference type="GO" id="GO:0016036">
    <property type="term" value="P:cellular response to phosphate starvation"/>
    <property type="evidence" value="ECO:0007669"/>
    <property type="project" value="TreeGrafter"/>
</dbReference>
<sequence>MKKKLTFSISSKLFLITSSLIFILLVFSMIFQNLFFQDFYLNKKVKEMIKETKKFSELYSYQVSNEKLLNEALFRFEQDTNSKIALLSLDGKFKFLPNYDKNTDDFQTLTYFCAELINNKDLIYEVLENGKSKTTIFENAFTKTTKIGTITPMSLNSFNDSIIVAVSSMQPIREATDVIKEFYIYLFNGFLILGLILTLIYVNLITKPLVKINNVAKRMSNLDFSVKCEVQSDDEIGNLATTLNFLSSSLESSLEDLKQKNMKLQEDIEKKRKIEELRKDFIASVSHDLKTPIGIIEGYAEGLRDGIAKGKDINIYLETIIDEAKKMDKLVTNMLELSKLESGTTELILEKFNILRLIQKLIKKFSLEYASKNINLILNTDLEYCYVIGDSFQLDQVMTNLLSNAFKYTNSYNDVIIEVKTIENLVEISIENKGSHIPEYEIENLFNKFYKLDKSRRRSENKNSSGLGLAIVDRILSLHESKFSLSNTDDGVMFKFTLKKAEEPKFDEEYE</sequence>
<feature type="transmembrane region" description="Helical" evidence="9">
    <location>
        <begin position="182"/>
        <end position="204"/>
    </location>
</feature>
<reference evidence="12 13" key="1">
    <citation type="submission" date="2016-08" db="EMBL/GenBank/DDBJ databases">
        <title>Complete Genome Sequence Of The Indigo Reducing Clostridium isatidis DSM15098.</title>
        <authorList>
            <person name="Little G.T."/>
            <person name="Minton N.P."/>
        </authorList>
    </citation>
    <scope>NUCLEOTIDE SEQUENCE [LARGE SCALE GENOMIC DNA]</scope>
    <source>
        <strain evidence="12 13">DSM 15098</strain>
    </source>
</reference>
<gene>
    <name evidence="12" type="ORF">BEN51_03585</name>
</gene>
<dbReference type="InterPro" id="IPR005467">
    <property type="entry name" value="His_kinase_dom"/>
</dbReference>
<keyword evidence="6 12" id="KW-0418">Kinase</keyword>
<keyword evidence="7" id="KW-0902">Two-component regulatory system</keyword>
<feature type="domain" description="HAMP" evidence="11">
    <location>
        <begin position="203"/>
        <end position="255"/>
    </location>
</feature>
<name>A0A343JAN1_9CLOT</name>
<feature type="domain" description="Histidine kinase" evidence="10">
    <location>
        <begin position="284"/>
        <end position="502"/>
    </location>
</feature>
<keyword evidence="5" id="KW-0808">Transferase</keyword>
<feature type="transmembrane region" description="Helical" evidence="9">
    <location>
        <begin position="13"/>
        <end position="36"/>
    </location>
</feature>
<dbReference type="KEGG" id="cia:BEN51_03585"/>
<keyword evidence="13" id="KW-1185">Reference proteome</keyword>
<evidence type="ECO:0000256" key="2">
    <source>
        <dbReference type="ARBA" id="ARBA00004370"/>
    </source>
</evidence>
<dbReference type="InterPro" id="IPR004358">
    <property type="entry name" value="Sig_transdc_His_kin-like_C"/>
</dbReference>
<dbReference type="Pfam" id="PF00512">
    <property type="entry name" value="HisKA"/>
    <property type="match status" value="1"/>
</dbReference>